<protein>
    <recommendedName>
        <fullName evidence="2">Thioredoxin domain-containing protein</fullName>
    </recommendedName>
</protein>
<feature type="transmembrane region" description="Helical" evidence="1">
    <location>
        <begin position="349"/>
        <end position="375"/>
    </location>
</feature>
<dbReference type="InterPro" id="IPR036249">
    <property type="entry name" value="Thioredoxin-like_sf"/>
</dbReference>
<dbReference type="CDD" id="cd02947">
    <property type="entry name" value="TRX_family"/>
    <property type="match status" value="1"/>
</dbReference>
<feature type="transmembrane region" description="Helical" evidence="1">
    <location>
        <begin position="264"/>
        <end position="287"/>
    </location>
</feature>
<feature type="transmembrane region" description="Helical" evidence="1">
    <location>
        <begin position="308"/>
        <end position="329"/>
    </location>
</feature>
<evidence type="ECO:0000313" key="3">
    <source>
        <dbReference type="EMBL" id="MDE4908049.1"/>
    </source>
</evidence>
<proteinExistence type="predicted"/>
<keyword evidence="4" id="KW-1185">Reference proteome</keyword>
<dbReference type="PANTHER" id="PTHR31272:SF9">
    <property type="entry name" value="BLL1027 PROTEIN"/>
    <property type="match status" value="1"/>
</dbReference>
<evidence type="ECO:0000256" key="1">
    <source>
        <dbReference type="SAM" id="Phobius"/>
    </source>
</evidence>
<dbReference type="Gene3D" id="3.40.30.10">
    <property type="entry name" value="Glutaredoxin"/>
    <property type="match status" value="1"/>
</dbReference>
<sequence length="414" mass="43629">MGRSDGSGGRCGRRFLLPSIIILVLLSAYLLPGACSAVPVGSNASSGYSGSEYIPSEYSCIENLTVSFFYSEHCIACKKALPVIDGLAAEYPSVTFVQYAVLNSSENESLFFSFGKAYGNLYPRYPTAFLSDGTFFEGYGAISTDLPLYLVSLVSGPVMTNDSVTSDVAAMDSGQNSVPIPAANISVSPAPPLPPLGLVITAGLIDGINPCAVAVLIFLLVTLMGAGGRRQMLRFGVAYVAGIYLMYFISGFGLLTVVRVTGLSWYFSCAAGVIAILLGVVMVVDSFRRDGAAHFRISASRLASVRKVALRGGIISAFLVGIAVALIELPCTGGVYLAILAMLSGSDVWAASGLLALYNLMFVLPLLTIIIAAAAGLSPERMNLMRLDCRQLLRRAGGCVMILLGVAVLLWFLV</sequence>
<name>A0A9Q4PVX8_9EURY</name>
<accession>A0A9Q4PVX8</accession>
<dbReference type="AlphaFoldDB" id="A0A9Q4PVX8"/>
<dbReference type="EMBL" id="JAKELO010000002">
    <property type="protein sequence ID" value="MDE4908049.1"/>
    <property type="molecule type" value="Genomic_DNA"/>
</dbReference>
<dbReference type="InterPro" id="IPR013766">
    <property type="entry name" value="Thioredoxin_domain"/>
</dbReference>
<gene>
    <name evidence="3" type="ORF">L0665_05425</name>
</gene>
<dbReference type="InterPro" id="IPR051790">
    <property type="entry name" value="Cytochrome_c-biogenesis_DsbD"/>
</dbReference>
<evidence type="ECO:0000313" key="4">
    <source>
        <dbReference type="Proteomes" id="UP001143747"/>
    </source>
</evidence>
<keyword evidence="1" id="KW-0472">Membrane</keyword>
<feature type="transmembrane region" description="Helical" evidence="1">
    <location>
        <begin position="396"/>
        <end position="413"/>
    </location>
</feature>
<keyword evidence="1" id="KW-1133">Transmembrane helix</keyword>
<dbReference type="PANTHER" id="PTHR31272">
    <property type="entry name" value="CYTOCHROME C-TYPE BIOGENESIS PROTEIN HI_1454-RELATED"/>
    <property type="match status" value="1"/>
</dbReference>
<dbReference type="SUPFAM" id="SSF52833">
    <property type="entry name" value="Thioredoxin-like"/>
    <property type="match status" value="1"/>
</dbReference>
<feature type="transmembrane region" description="Helical" evidence="1">
    <location>
        <begin position="235"/>
        <end position="258"/>
    </location>
</feature>
<reference evidence="3" key="1">
    <citation type="submission" date="2022-01" db="EMBL/GenBank/DDBJ databases">
        <title>Draft genome of Methanogenium marinum DSM 15558.</title>
        <authorList>
            <person name="Chen S.-C."/>
            <person name="You Y.-T."/>
        </authorList>
    </citation>
    <scope>NUCLEOTIDE SEQUENCE</scope>
    <source>
        <strain evidence="3">DSM 15558</strain>
    </source>
</reference>
<dbReference type="RefSeq" id="WP_274924687.1">
    <property type="nucleotide sequence ID" value="NZ_JAKELO010000002.1"/>
</dbReference>
<feature type="transmembrane region" description="Helical" evidence="1">
    <location>
        <begin position="196"/>
        <end position="223"/>
    </location>
</feature>
<keyword evidence="1" id="KW-0812">Transmembrane</keyword>
<evidence type="ECO:0000259" key="2">
    <source>
        <dbReference type="PROSITE" id="PS51352"/>
    </source>
</evidence>
<feature type="domain" description="Thioredoxin" evidence="2">
    <location>
        <begin position="31"/>
        <end position="176"/>
    </location>
</feature>
<dbReference type="PROSITE" id="PS51352">
    <property type="entry name" value="THIOREDOXIN_2"/>
    <property type="match status" value="1"/>
</dbReference>
<dbReference type="Proteomes" id="UP001143747">
    <property type="component" value="Unassembled WGS sequence"/>
</dbReference>
<comment type="caution">
    <text evidence="3">The sequence shown here is derived from an EMBL/GenBank/DDBJ whole genome shotgun (WGS) entry which is preliminary data.</text>
</comment>
<organism evidence="3 4">
    <name type="scientific">Methanogenium marinum</name>
    <dbReference type="NCBI Taxonomy" id="348610"/>
    <lineage>
        <taxon>Archaea</taxon>
        <taxon>Methanobacteriati</taxon>
        <taxon>Methanobacteriota</taxon>
        <taxon>Stenosarchaea group</taxon>
        <taxon>Methanomicrobia</taxon>
        <taxon>Methanomicrobiales</taxon>
        <taxon>Methanomicrobiaceae</taxon>
        <taxon>Methanogenium</taxon>
    </lineage>
</organism>